<feature type="coiled-coil region" evidence="1">
    <location>
        <begin position="130"/>
        <end position="164"/>
    </location>
</feature>
<protein>
    <submittedName>
        <fullName evidence="2">Uncharacterized protein</fullName>
    </submittedName>
</protein>
<gene>
    <name evidence="2" type="ORF">Lbru_1993</name>
</gene>
<organism evidence="2 3">
    <name type="scientific">Legionella brunensis</name>
    <dbReference type="NCBI Taxonomy" id="29422"/>
    <lineage>
        <taxon>Bacteria</taxon>
        <taxon>Pseudomonadati</taxon>
        <taxon>Pseudomonadota</taxon>
        <taxon>Gammaproteobacteria</taxon>
        <taxon>Legionellales</taxon>
        <taxon>Legionellaceae</taxon>
        <taxon>Legionella</taxon>
    </lineage>
</organism>
<dbReference type="AlphaFoldDB" id="A0A0W0SE97"/>
<name>A0A0W0SE97_9GAMM</name>
<dbReference type="OrthoDB" id="5636634at2"/>
<dbReference type="Proteomes" id="UP000054742">
    <property type="component" value="Unassembled WGS sequence"/>
</dbReference>
<dbReference type="PATRIC" id="fig|29422.6.peg.2125"/>
<proteinExistence type="predicted"/>
<reference evidence="2 3" key="1">
    <citation type="submission" date="2015-11" db="EMBL/GenBank/DDBJ databases">
        <title>Genomic analysis of 38 Legionella species identifies large and diverse effector repertoires.</title>
        <authorList>
            <person name="Burstein D."/>
            <person name="Amaro F."/>
            <person name="Zusman T."/>
            <person name="Lifshitz Z."/>
            <person name="Cohen O."/>
            <person name="Gilbert J.A."/>
            <person name="Pupko T."/>
            <person name="Shuman H.A."/>
            <person name="Segal G."/>
        </authorList>
    </citation>
    <scope>NUCLEOTIDE SEQUENCE [LARGE SCALE GENOMIC DNA]</scope>
    <source>
        <strain evidence="2 3">ATCC 43878</strain>
    </source>
</reference>
<keyword evidence="3" id="KW-1185">Reference proteome</keyword>
<keyword evidence="1" id="KW-0175">Coiled coil</keyword>
<evidence type="ECO:0000313" key="2">
    <source>
        <dbReference type="EMBL" id="KTC81473.1"/>
    </source>
</evidence>
<dbReference type="EMBL" id="LNXV01000029">
    <property type="protein sequence ID" value="KTC81473.1"/>
    <property type="molecule type" value="Genomic_DNA"/>
</dbReference>
<evidence type="ECO:0000256" key="1">
    <source>
        <dbReference type="SAM" id="Coils"/>
    </source>
</evidence>
<evidence type="ECO:0000313" key="3">
    <source>
        <dbReference type="Proteomes" id="UP000054742"/>
    </source>
</evidence>
<dbReference type="RefSeq" id="WP_058441987.1">
    <property type="nucleotide sequence ID" value="NZ_LNXV01000029.1"/>
</dbReference>
<sequence>MPDKIINELTTFADKLLTCIAADNEEGQQKLINIFSQAKKKYSNEDSTIWWWVYSFSRKRSEEFSHTIDTLKIFPKPTIRLQEFQQFFSAGKWETTSANTELFLLLINSISGYEKEPDSYLHEVIIPPLRELLLKKIKVLLQQYEISERQAAEREKELKLMREAKNKEAETIHVVSDEERAKLLAIKNPDHQVFYLSVSQLDSEKSKWELSWYDFNGKATTLTISNELAVVLSHVEGELKNLLLKINSNSDQEKNKLLAELITKSGSVREIKAECKRILEVMLDKTQVLFDPASSKLANLASTYVLRQETKPTKLYWYDSLGKENPLNLEDYPDLAIWISKKSSFSESDVLRLKVYLREVNTRRNVDEVKQSKIKNLLKEIHGITLITTDDWSKIPAYKLTRDTFILTREPDTKTGQWVLYQRQIGGVNARVNIQAWSNADAMEGFEKVLKSNNDVSAGNLSFAAKEKLREYIKQSSVTVQKVSCHAMNQLAPTTKLQLKPGSFILTREECNYQLYYQLYYIDTLQKCIKVNMQECPSKALSLLSKWDCEPEALGDSRLNELAKTLADFKAATHLNLAQFSELESVLGKRNHGKTKASIPVAKQEVELPLTSTEKKPGKLDVSKFAVATLFGHKAPSTKVFGEDDEKRIEDKSECSLSN</sequence>
<accession>A0A0W0SE97</accession>
<comment type="caution">
    <text evidence="2">The sequence shown here is derived from an EMBL/GenBank/DDBJ whole genome shotgun (WGS) entry which is preliminary data.</text>
</comment>